<evidence type="ECO:0000313" key="3">
    <source>
        <dbReference type="Proteomes" id="UP001218188"/>
    </source>
</evidence>
<evidence type="ECO:0000313" key="2">
    <source>
        <dbReference type="EMBL" id="KAJ7044378.1"/>
    </source>
</evidence>
<keyword evidence="3" id="KW-1185">Reference proteome</keyword>
<organism evidence="2 3">
    <name type="scientific">Mycena alexandri</name>
    <dbReference type="NCBI Taxonomy" id="1745969"/>
    <lineage>
        <taxon>Eukaryota</taxon>
        <taxon>Fungi</taxon>
        <taxon>Dikarya</taxon>
        <taxon>Basidiomycota</taxon>
        <taxon>Agaricomycotina</taxon>
        <taxon>Agaricomycetes</taxon>
        <taxon>Agaricomycetidae</taxon>
        <taxon>Agaricales</taxon>
        <taxon>Marasmiineae</taxon>
        <taxon>Mycenaceae</taxon>
        <taxon>Mycena</taxon>
    </lineage>
</organism>
<dbReference type="EMBL" id="JARJCM010000007">
    <property type="protein sequence ID" value="KAJ7044378.1"/>
    <property type="molecule type" value="Genomic_DNA"/>
</dbReference>
<feature type="chain" id="PRO_5042266705" description="Secreted protein" evidence="1">
    <location>
        <begin position="25"/>
        <end position="106"/>
    </location>
</feature>
<sequence length="106" mass="11296">MLRPRRRFACTPSLVVIVTATCTARYSEGCISSISARSPVVRAAAPSVPCSVGPPSFRTIPVVCRCTTGAETALPLLFFILKRVLCAALGEFRVVSLRTSSSIHSV</sequence>
<proteinExistence type="predicted"/>
<accession>A0AAD6X9Q4</accession>
<feature type="signal peptide" evidence="1">
    <location>
        <begin position="1"/>
        <end position="24"/>
    </location>
</feature>
<keyword evidence="1" id="KW-0732">Signal</keyword>
<dbReference type="AlphaFoldDB" id="A0AAD6X9Q4"/>
<dbReference type="Proteomes" id="UP001218188">
    <property type="component" value="Unassembled WGS sequence"/>
</dbReference>
<gene>
    <name evidence="2" type="ORF">C8F04DRAFT_1070240</name>
</gene>
<evidence type="ECO:0000256" key="1">
    <source>
        <dbReference type="SAM" id="SignalP"/>
    </source>
</evidence>
<reference evidence="2" key="1">
    <citation type="submission" date="2023-03" db="EMBL/GenBank/DDBJ databases">
        <title>Massive genome expansion in bonnet fungi (Mycena s.s.) driven by repeated elements and novel gene families across ecological guilds.</title>
        <authorList>
            <consortium name="Lawrence Berkeley National Laboratory"/>
            <person name="Harder C.B."/>
            <person name="Miyauchi S."/>
            <person name="Viragh M."/>
            <person name="Kuo A."/>
            <person name="Thoen E."/>
            <person name="Andreopoulos B."/>
            <person name="Lu D."/>
            <person name="Skrede I."/>
            <person name="Drula E."/>
            <person name="Henrissat B."/>
            <person name="Morin E."/>
            <person name="Kohler A."/>
            <person name="Barry K."/>
            <person name="LaButti K."/>
            <person name="Morin E."/>
            <person name="Salamov A."/>
            <person name="Lipzen A."/>
            <person name="Mereny Z."/>
            <person name="Hegedus B."/>
            <person name="Baldrian P."/>
            <person name="Stursova M."/>
            <person name="Weitz H."/>
            <person name="Taylor A."/>
            <person name="Grigoriev I.V."/>
            <person name="Nagy L.G."/>
            <person name="Martin F."/>
            <person name="Kauserud H."/>
        </authorList>
    </citation>
    <scope>NUCLEOTIDE SEQUENCE</scope>
    <source>
        <strain evidence="2">CBHHK200</strain>
    </source>
</reference>
<comment type="caution">
    <text evidence="2">The sequence shown here is derived from an EMBL/GenBank/DDBJ whole genome shotgun (WGS) entry which is preliminary data.</text>
</comment>
<protein>
    <recommendedName>
        <fullName evidence="4">Secreted protein</fullName>
    </recommendedName>
</protein>
<name>A0AAD6X9Q4_9AGAR</name>
<evidence type="ECO:0008006" key="4">
    <source>
        <dbReference type="Google" id="ProtNLM"/>
    </source>
</evidence>